<dbReference type="AlphaFoldDB" id="A0A2G8RYQ7"/>
<feature type="compositionally biased region" description="Low complexity" evidence="1">
    <location>
        <begin position="152"/>
        <end position="233"/>
    </location>
</feature>
<feature type="region of interest" description="Disordered" evidence="1">
    <location>
        <begin position="260"/>
        <end position="286"/>
    </location>
</feature>
<feature type="compositionally biased region" description="Basic and acidic residues" evidence="1">
    <location>
        <begin position="27"/>
        <end position="37"/>
    </location>
</feature>
<evidence type="ECO:0000313" key="3">
    <source>
        <dbReference type="Proteomes" id="UP000230002"/>
    </source>
</evidence>
<gene>
    <name evidence="2" type="ORF">GSI_11311</name>
</gene>
<feature type="compositionally biased region" description="Acidic residues" evidence="1">
    <location>
        <begin position="440"/>
        <end position="470"/>
    </location>
</feature>
<reference evidence="2 3" key="1">
    <citation type="journal article" date="2015" name="Sci. Rep.">
        <title>Chromosome-level genome map provides insights into diverse defense mechanisms in the medicinal fungus Ganoderma sinense.</title>
        <authorList>
            <person name="Zhu Y."/>
            <person name="Xu J."/>
            <person name="Sun C."/>
            <person name="Zhou S."/>
            <person name="Xu H."/>
            <person name="Nelson D.R."/>
            <person name="Qian J."/>
            <person name="Song J."/>
            <person name="Luo H."/>
            <person name="Xiang L."/>
            <person name="Li Y."/>
            <person name="Xu Z."/>
            <person name="Ji A."/>
            <person name="Wang L."/>
            <person name="Lu S."/>
            <person name="Hayward A."/>
            <person name="Sun W."/>
            <person name="Li X."/>
            <person name="Schwartz D.C."/>
            <person name="Wang Y."/>
            <person name="Chen S."/>
        </authorList>
    </citation>
    <scope>NUCLEOTIDE SEQUENCE [LARGE SCALE GENOMIC DNA]</scope>
    <source>
        <strain evidence="2 3">ZZ0214-1</strain>
    </source>
</reference>
<feature type="compositionally biased region" description="Low complexity" evidence="1">
    <location>
        <begin position="86"/>
        <end position="106"/>
    </location>
</feature>
<feature type="compositionally biased region" description="Basic and acidic residues" evidence="1">
    <location>
        <begin position="547"/>
        <end position="568"/>
    </location>
</feature>
<keyword evidence="3" id="KW-1185">Reference proteome</keyword>
<dbReference type="EMBL" id="AYKW01000044">
    <property type="protein sequence ID" value="PIL26617.1"/>
    <property type="molecule type" value="Genomic_DNA"/>
</dbReference>
<feature type="compositionally biased region" description="Acidic residues" evidence="1">
    <location>
        <begin position="413"/>
        <end position="425"/>
    </location>
</feature>
<comment type="caution">
    <text evidence="2">The sequence shown here is derived from an EMBL/GenBank/DDBJ whole genome shotgun (WGS) entry which is preliminary data.</text>
</comment>
<proteinExistence type="predicted"/>
<dbReference type="STRING" id="1077348.A0A2G8RYQ7"/>
<feature type="region of interest" description="Disordered" evidence="1">
    <location>
        <begin position="1"/>
        <end position="58"/>
    </location>
</feature>
<feature type="region of interest" description="Disordered" evidence="1">
    <location>
        <begin position="873"/>
        <end position="897"/>
    </location>
</feature>
<feature type="region of interest" description="Disordered" evidence="1">
    <location>
        <begin position="152"/>
        <end position="240"/>
    </location>
</feature>
<feature type="region of interest" description="Disordered" evidence="1">
    <location>
        <begin position="409"/>
        <end position="595"/>
    </location>
</feature>
<accession>A0A2G8RYQ7</accession>
<feature type="compositionally biased region" description="Basic and acidic residues" evidence="1">
    <location>
        <begin position="873"/>
        <end position="884"/>
    </location>
</feature>
<feature type="region of interest" description="Disordered" evidence="1">
    <location>
        <begin position="84"/>
        <end position="136"/>
    </location>
</feature>
<sequence>MSDDSTFYAKNPLPPSQVTPATATEGSDPRMVQHRDAPLPLIPKDPTTSTNPAAPGVSLASLEGGMAKVSASAPPGVTSGVAVRKGTTASAATTTPPGAPLGATSGMVAQKDATTSTTTNTPPGAPPGATPGTNTRKDTAVLWGAATLMGTATGTSASMTTPRGVTSGTTAPMTTTTPPGAPPGTTSGTTVQKDTTALPGVTTLTVTATGTSASMTTPSGGTSGTTTLPGSSSNPDPVLNPLLPSPVKPVVGHKHKVKQCEEFDNKKSSKKSAGSSAPPLLLKATPKKVRVYSNGPQLPEQQAAPQQLLHPQAMPQQQLLQQQMMAPQQIFQQQPGLYPPFVHVPPPIAYSMPLQPQNTVAGYHGFPQLIPQQPAQMLNASVWDDYCEERAASRAQQFSTPRHVQARHVHYDLDEDEDEDNDDYNDSDRRYRFSSYNLSDGEESDDEEEEMEYDLEAGEGDVDIEDESQDLQEHEGGPEDEEDEDMDEQSKEDHMEDVEEDVGWGSRPRRPLPEPSGNRSTVEMEVLGDNVLGRMGGAPNSTAQHQPEIRGDGEDERGAQWKGKERATDPVTTSLMRPSRARASRSPQPDRVLPSQDRGGLFLLLLQQFSEFNETQREESRQNCQWQQNMLQYVKKLDHKVSRGTGPASHFPGHTQAHRVKAHRECPSNSMASRIVLPPQDRVISLEEQERLEAKEKAHLTDLQNIVRVHLRKLLGVTSYKEMAEHNLPLNDEEIFNYEISGPQYFNNGNFRINFFQPWKEFPFNLSVCDFFANHLLRVLQGGGYKKALVPPCYHTYDHIGEALDVHMEHARKHYRETMHLLTPTDKEKEKRKSRMVSRRGTLHKSWYRITKEVLKYDRYSELLVNLSGAHMSTDETDRDENGAKGHPITYTITRAT</sequence>
<organism evidence="2 3">
    <name type="scientific">Ganoderma sinense ZZ0214-1</name>
    <dbReference type="NCBI Taxonomy" id="1077348"/>
    <lineage>
        <taxon>Eukaryota</taxon>
        <taxon>Fungi</taxon>
        <taxon>Dikarya</taxon>
        <taxon>Basidiomycota</taxon>
        <taxon>Agaricomycotina</taxon>
        <taxon>Agaricomycetes</taxon>
        <taxon>Polyporales</taxon>
        <taxon>Polyporaceae</taxon>
        <taxon>Ganoderma</taxon>
    </lineage>
</organism>
<name>A0A2G8RYQ7_9APHY</name>
<evidence type="ECO:0000256" key="1">
    <source>
        <dbReference type="SAM" id="MobiDB-lite"/>
    </source>
</evidence>
<dbReference type="Proteomes" id="UP000230002">
    <property type="component" value="Unassembled WGS sequence"/>
</dbReference>
<evidence type="ECO:0000313" key="2">
    <source>
        <dbReference type="EMBL" id="PIL26617.1"/>
    </source>
</evidence>
<feature type="compositionally biased region" description="Low complexity" evidence="1">
    <location>
        <begin position="113"/>
        <end position="122"/>
    </location>
</feature>
<protein>
    <submittedName>
        <fullName evidence="2">Uncharacterized protein</fullName>
    </submittedName>
</protein>
<feature type="compositionally biased region" description="Acidic residues" evidence="1">
    <location>
        <begin position="478"/>
        <end position="487"/>
    </location>
</feature>